<dbReference type="GO" id="GO:0006537">
    <property type="term" value="P:glutamate biosynthetic process"/>
    <property type="evidence" value="ECO:0007669"/>
    <property type="project" value="TreeGrafter"/>
</dbReference>
<evidence type="ECO:0000256" key="1">
    <source>
        <dbReference type="ARBA" id="ARBA00011076"/>
    </source>
</evidence>
<dbReference type="InterPro" id="IPR012338">
    <property type="entry name" value="Beta-lactam/transpept-like"/>
</dbReference>
<reference evidence="7 8" key="1">
    <citation type="submission" date="2019-03" db="EMBL/GenBank/DDBJ databases">
        <title>Genomic Encyclopedia of Type Strains, Phase IV (KMG-IV): sequencing the most valuable type-strain genomes for metagenomic binning, comparative biology and taxonomic classification.</title>
        <authorList>
            <person name="Goeker M."/>
        </authorList>
    </citation>
    <scope>NUCLEOTIDE SEQUENCE [LARGE SCALE GENOMIC DNA]</scope>
    <source>
        <strain evidence="7 8">DSM 25287</strain>
    </source>
</reference>
<organism evidence="7 8">
    <name type="scientific">Plasticicumulans lactativorans</name>
    <dbReference type="NCBI Taxonomy" id="1133106"/>
    <lineage>
        <taxon>Bacteria</taxon>
        <taxon>Pseudomonadati</taxon>
        <taxon>Pseudomonadota</taxon>
        <taxon>Gammaproteobacteria</taxon>
        <taxon>Candidatus Competibacteraceae</taxon>
        <taxon>Plasticicumulans</taxon>
    </lineage>
</organism>
<comment type="similarity">
    <text evidence="1 6">Belongs to the glutaminase family.</text>
</comment>
<dbReference type="GO" id="GO:0004359">
    <property type="term" value="F:glutaminase activity"/>
    <property type="evidence" value="ECO:0007669"/>
    <property type="project" value="UniProtKB-UniRule"/>
</dbReference>
<dbReference type="HAMAP" id="MF_00313">
    <property type="entry name" value="Glutaminase"/>
    <property type="match status" value="1"/>
</dbReference>
<protein>
    <recommendedName>
        <fullName evidence="3 6">Glutaminase</fullName>
        <ecNumber evidence="3 6">3.5.1.2</ecNumber>
    </recommendedName>
</protein>
<comment type="catalytic activity">
    <reaction evidence="5 6">
        <text>L-glutamine + H2O = L-glutamate + NH4(+)</text>
        <dbReference type="Rhea" id="RHEA:15889"/>
        <dbReference type="ChEBI" id="CHEBI:15377"/>
        <dbReference type="ChEBI" id="CHEBI:28938"/>
        <dbReference type="ChEBI" id="CHEBI:29985"/>
        <dbReference type="ChEBI" id="CHEBI:58359"/>
        <dbReference type="EC" id="3.5.1.2"/>
    </reaction>
</comment>
<evidence type="ECO:0000256" key="3">
    <source>
        <dbReference type="ARBA" id="ARBA00012918"/>
    </source>
</evidence>
<dbReference type="PANTHER" id="PTHR12544:SF29">
    <property type="entry name" value="GLUTAMINASE"/>
    <property type="match status" value="1"/>
</dbReference>
<feature type="binding site" evidence="6">
    <location>
        <position position="188"/>
    </location>
    <ligand>
        <name>substrate</name>
    </ligand>
</feature>
<proteinExistence type="inferred from homology"/>
<dbReference type="AlphaFoldDB" id="A0A4R2LIN1"/>
<dbReference type="PANTHER" id="PTHR12544">
    <property type="entry name" value="GLUTAMINASE"/>
    <property type="match status" value="1"/>
</dbReference>
<dbReference type="Pfam" id="PF04960">
    <property type="entry name" value="Glutaminase"/>
    <property type="match status" value="1"/>
</dbReference>
<dbReference type="EMBL" id="SLWY01000003">
    <property type="protein sequence ID" value="TCO83005.1"/>
    <property type="molecule type" value="Genomic_DNA"/>
</dbReference>
<keyword evidence="4 6" id="KW-0378">Hydrolase</keyword>
<accession>A0A4R2LIN1</accession>
<feature type="binding site" evidence="6">
    <location>
        <position position="258"/>
    </location>
    <ligand>
        <name>substrate</name>
    </ligand>
</feature>
<evidence type="ECO:0000313" key="8">
    <source>
        <dbReference type="Proteomes" id="UP000295765"/>
    </source>
</evidence>
<sequence>MDYQDLLDVVHQEVRPHIGKGRVADYIPALARVPAERFGLCLHLLDGREYGVGDVDEAFSIQSVSKVFALVLALGALGEQIWQRVGREPSGNPFNSLVQLEYEHGIPRNPFINAGALVITDWLLGLHADPSAELVAWLRRESASARVAIDAEVAASERAHGDRNAALAHFMKSCGNLQAPVERVLQTYFDHCAIRMSCRELARAGALLANHGRSPITGESWLTRSQAKQIAALMLTCGTYDAAGDFAFRVGLPGKSGVGGGILAVIPQRMSLCVWSPGLDPRGNSLAGVEALERFTTLSGISIF</sequence>
<evidence type="ECO:0000256" key="5">
    <source>
        <dbReference type="ARBA" id="ARBA00049534"/>
    </source>
</evidence>
<dbReference type="NCBIfam" id="TIGR03814">
    <property type="entry name" value="Gln_ase"/>
    <property type="match status" value="1"/>
</dbReference>
<feature type="binding site" evidence="6">
    <location>
        <position position="240"/>
    </location>
    <ligand>
        <name>substrate</name>
    </ligand>
</feature>
<dbReference type="SUPFAM" id="SSF56601">
    <property type="entry name" value="beta-lactamase/transpeptidase-like"/>
    <property type="match status" value="1"/>
</dbReference>
<keyword evidence="8" id="KW-1185">Reference proteome</keyword>
<dbReference type="NCBIfam" id="NF002133">
    <property type="entry name" value="PRK00971.1-2"/>
    <property type="match status" value="1"/>
</dbReference>
<dbReference type="GO" id="GO:0006543">
    <property type="term" value="P:L-glutamine catabolic process"/>
    <property type="evidence" value="ECO:0007669"/>
    <property type="project" value="TreeGrafter"/>
</dbReference>
<dbReference type="RefSeq" id="WP_132538647.1">
    <property type="nucleotide sequence ID" value="NZ_SLWY01000003.1"/>
</dbReference>
<evidence type="ECO:0000256" key="6">
    <source>
        <dbReference type="HAMAP-Rule" id="MF_00313"/>
    </source>
</evidence>
<name>A0A4R2LIN1_9GAMM</name>
<feature type="binding site" evidence="6">
    <location>
        <position position="157"/>
    </location>
    <ligand>
        <name>substrate</name>
    </ligand>
</feature>
<comment type="caution">
    <text evidence="7">The sequence shown here is derived from an EMBL/GenBank/DDBJ whole genome shotgun (WGS) entry which is preliminary data.</text>
</comment>
<dbReference type="FunFam" id="3.40.710.10:FF:000005">
    <property type="entry name" value="Glutaminase"/>
    <property type="match status" value="1"/>
</dbReference>
<feature type="binding site" evidence="6">
    <location>
        <position position="113"/>
    </location>
    <ligand>
        <name>substrate</name>
    </ligand>
</feature>
<dbReference type="NCBIfam" id="NF002132">
    <property type="entry name" value="PRK00971.1-1"/>
    <property type="match status" value="1"/>
</dbReference>
<evidence type="ECO:0000256" key="2">
    <source>
        <dbReference type="ARBA" id="ARBA00011881"/>
    </source>
</evidence>
<feature type="binding site" evidence="6">
    <location>
        <position position="63"/>
    </location>
    <ligand>
        <name>substrate</name>
    </ligand>
</feature>
<gene>
    <name evidence="6" type="primary">glsA</name>
    <name evidence="7" type="ORF">EV699_10350</name>
</gene>
<evidence type="ECO:0000313" key="7">
    <source>
        <dbReference type="EMBL" id="TCO83005.1"/>
    </source>
</evidence>
<dbReference type="OrthoDB" id="9788822at2"/>
<comment type="subunit">
    <text evidence="2 6">Homotetramer.</text>
</comment>
<dbReference type="Gene3D" id="3.40.710.10">
    <property type="entry name" value="DD-peptidase/beta-lactamase superfamily"/>
    <property type="match status" value="1"/>
</dbReference>
<dbReference type="Proteomes" id="UP000295765">
    <property type="component" value="Unassembled WGS sequence"/>
</dbReference>
<evidence type="ECO:0000256" key="4">
    <source>
        <dbReference type="ARBA" id="ARBA00022801"/>
    </source>
</evidence>
<keyword evidence="6" id="KW-0007">Acetylation</keyword>
<dbReference type="EC" id="3.5.1.2" evidence="3 6"/>
<feature type="binding site" evidence="6">
    <location>
        <position position="164"/>
    </location>
    <ligand>
        <name>substrate</name>
    </ligand>
</feature>
<dbReference type="InterPro" id="IPR015868">
    <property type="entry name" value="Glutaminase"/>
</dbReference>